<evidence type="ECO:0000313" key="6">
    <source>
        <dbReference type="EMBL" id="SDJ22682.1"/>
    </source>
</evidence>
<dbReference type="Gene3D" id="1.10.530.10">
    <property type="match status" value="1"/>
</dbReference>
<keyword evidence="7" id="KW-1185">Reference proteome</keyword>
<dbReference type="Pfam" id="PF01832">
    <property type="entry name" value="Glucosaminidase"/>
    <property type="match status" value="1"/>
</dbReference>
<protein>
    <submittedName>
        <fullName evidence="6">Beta-N-acetylglucosaminidase</fullName>
    </submittedName>
</protein>
<dbReference type="InterPro" id="IPR002901">
    <property type="entry name" value="MGlyc_endo_b_GlcNAc-like_dom"/>
</dbReference>
<dbReference type="Proteomes" id="UP000199225">
    <property type="component" value="Unassembled WGS sequence"/>
</dbReference>
<dbReference type="AlphaFoldDB" id="A0A1G8S0I9"/>
<dbReference type="Gene3D" id="2.60.40.1220">
    <property type="match status" value="1"/>
</dbReference>
<dbReference type="STRING" id="86666.SAMN04490247_1188"/>
<dbReference type="EMBL" id="FNEV01000003">
    <property type="protein sequence ID" value="SDJ22682.1"/>
    <property type="molecule type" value="Genomic_DNA"/>
</dbReference>
<keyword evidence="1 4" id="KW-0732">Signal</keyword>
<keyword evidence="2" id="KW-0378">Hydrolase</keyword>
<evidence type="ECO:0000259" key="5">
    <source>
        <dbReference type="SMART" id="SM00047"/>
    </source>
</evidence>
<dbReference type="PANTHER" id="PTHR33308">
    <property type="entry name" value="PEPTIDOGLYCAN HYDROLASE FLGJ"/>
    <property type="match status" value="1"/>
</dbReference>
<name>A0A1G8S0I9_9BACI</name>
<organism evidence="6 7">
    <name type="scientific">Salimicrobium halophilum</name>
    <dbReference type="NCBI Taxonomy" id="86666"/>
    <lineage>
        <taxon>Bacteria</taxon>
        <taxon>Bacillati</taxon>
        <taxon>Bacillota</taxon>
        <taxon>Bacilli</taxon>
        <taxon>Bacillales</taxon>
        <taxon>Bacillaceae</taxon>
        <taxon>Salimicrobium</taxon>
    </lineage>
</organism>
<feature type="signal peptide" evidence="4">
    <location>
        <begin position="1"/>
        <end position="24"/>
    </location>
</feature>
<dbReference type="OrthoDB" id="9816557at2"/>
<dbReference type="InterPro" id="IPR051056">
    <property type="entry name" value="Glycosyl_Hydrolase_73"/>
</dbReference>
<feature type="domain" description="Mannosyl-glycoprotein endo-beta-N-acetylglucosamidase-like" evidence="5">
    <location>
        <begin position="317"/>
        <end position="453"/>
    </location>
</feature>
<proteinExistence type="predicted"/>
<reference evidence="7" key="1">
    <citation type="submission" date="2016-10" db="EMBL/GenBank/DDBJ databases">
        <authorList>
            <person name="Varghese N."/>
            <person name="Submissions S."/>
        </authorList>
    </citation>
    <scope>NUCLEOTIDE SEQUENCE [LARGE SCALE GENOMIC DNA]</scope>
    <source>
        <strain evidence="7">DSM 4771</strain>
    </source>
</reference>
<evidence type="ECO:0000256" key="3">
    <source>
        <dbReference type="SAM" id="MobiDB-lite"/>
    </source>
</evidence>
<sequence>MKMKWLTPVLVLLAIFAFATCAQAETKEWGEEINVPADKVWHIEFNTELKASSVNPSTVIIKNENGERVPDLDISLMEDGKTVKVDSKVDYPVDTKYTLHILDNIESRFGNKALKEKVELTFHVSKEFQTVTLNGLDDWELGTSYDTLREGVQNAQNGQVIIKNGSVLWAPEGSQLATDAFTVFYNDASLTSQSTYVSGQTELDYVRSHNEAIEAEIAGRTVFVKPEDVTFIPEAYQKGESYYKNAGGTLQHTIYRPLSESYATYSYGKAPASMDEGETVTSWDGRTFNGEEAKFFNHMDLRRQSHYTGEMLDEYISSRVPDSPLIGHGDAFVKVGEEYGINALYLMAHAIHESAWGKSRIAQDKNNLFGIDAHDGNAYEAAMEYESFEASIRYLVEEKLTKQYLVEDGSYFNGYTLGNKSTGMNVKYASDPYWGQKIAGHMYMADQHLGGYDQKLLEDEDYVAEKFEEESDDENNGDQPADEGKAE</sequence>
<dbReference type="InterPro" id="IPR014755">
    <property type="entry name" value="Cu-Rt/internalin_Ig-like"/>
</dbReference>
<evidence type="ECO:0000256" key="2">
    <source>
        <dbReference type="ARBA" id="ARBA00022801"/>
    </source>
</evidence>
<dbReference type="Pfam" id="PF13205">
    <property type="entry name" value="Big_5"/>
    <property type="match status" value="1"/>
</dbReference>
<dbReference type="InterPro" id="IPR032812">
    <property type="entry name" value="SbsA_Ig"/>
</dbReference>
<gene>
    <name evidence="6" type="ORF">SAMN04490247_1188</name>
</gene>
<evidence type="ECO:0000256" key="4">
    <source>
        <dbReference type="SAM" id="SignalP"/>
    </source>
</evidence>
<feature type="region of interest" description="Disordered" evidence="3">
    <location>
        <begin position="461"/>
        <end position="487"/>
    </location>
</feature>
<feature type="compositionally biased region" description="Acidic residues" evidence="3">
    <location>
        <begin position="461"/>
        <end position="476"/>
    </location>
</feature>
<dbReference type="PANTHER" id="PTHR33308:SF9">
    <property type="entry name" value="PEPTIDOGLYCAN HYDROLASE FLGJ"/>
    <property type="match status" value="1"/>
</dbReference>
<evidence type="ECO:0000313" key="7">
    <source>
        <dbReference type="Proteomes" id="UP000199225"/>
    </source>
</evidence>
<accession>A0A1G8S0I9</accession>
<evidence type="ECO:0000256" key="1">
    <source>
        <dbReference type="ARBA" id="ARBA00022729"/>
    </source>
</evidence>
<feature type="chain" id="PRO_5011649657" evidence="4">
    <location>
        <begin position="25"/>
        <end position="487"/>
    </location>
</feature>
<dbReference type="GO" id="GO:0004040">
    <property type="term" value="F:amidase activity"/>
    <property type="evidence" value="ECO:0007669"/>
    <property type="project" value="InterPro"/>
</dbReference>
<dbReference type="SMART" id="SM00047">
    <property type="entry name" value="LYZ2"/>
    <property type="match status" value="1"/>
</dbReference>